<dbReference type="Pfam" id="PF01850">
    <property type="entry name" value="PIN"/>
    <property type="match status" value="1"/>
</dbReference>
<evidence type="ECO:0000313" key="10">
    <source>
        <dbReference type="EMBL" id="HIT76090.1"/>
    </source>
</evidence>
<feature type="binding site" evidence="8">
    <location>
        <position position="103"/>
    </location>
    <ligand>
        <name>Mg(2+)</name>
        <dbReference type="ChEBI" id="CHEBI:18420"/>
    </ligand>
</feature>
<dbReference type="GO" id="GO:0004540">
    <property type="term" value="F:RNA nuclease activity"/>
    <property type="evidence" value="ECO:0007669"/>
    <property type="project" value="InterPro"/>
</dbReference>
<evidence type="ECO:0000256" key="3">
    <source>
        <dbReference type="ARBA" id="ARBA00022722"/>
    </source>
</evidence>
<dbReference type="Gene3D" id="3.40.50.1010">
    <property type="entry name" value="5'-nuclease"/>
    <property type="match status" value="1"/>
</dbReference>
<evidence type="ECO:0000256" key="7">
    <source>
        <dbReference type="ARBA" id="ARBA00038093"/>
    </source>
</evidence>
<feature type="domain" description="PIN" evidence="9">
    <location>
        <begin position="2"/>
        <end position="123"/>
    </location>
</feature>
<keyword evidence="8" id="KW-0800">Toxin</keyword>
<evidence type="ECO:0000313" key="11">
    <source>
        <dbReference type="Proteomes" id="UP000886842"/>
    </source>
</evidence>
<evidence type="ECO:0000256" key="1">
    <source>
        <dbReference type="ARBA" id="ARBA00001946"/>
    </source>
</evidence>
<accession>A0A9D1H0Z5</accession>
<proteinExistence type="inferred from homology"/>
<reference evidence="10" key="1">
    <citation type="submission" date="2020-10" db="EMBL/GenBank/DDBJ databases">
        <authorList>
            <person name="Gilroy R."/>
        </authorList>
    </citation>
    <scope>NUCLEOTIDE SEQUENCE</scope>
    <source>
        <strain evidence="10">ChiGjej1B1-24693</strain>
    </source>
</reference>
<keyword evidence="4 8" id="KW-0479">Metal-binding</keyword>
<dbReference type="PANTHER" id="PTHR33653">
    <property type="entry name" value="RIBONUCLEASE VAPC2"/>
    <property type="match status" value="1"/>
</dbReference>
<dbReference type="GO" id="GO:0016787">
    <property type="term" value="F:hydrolase activity"/>
    <property type="evidence" value="ECO:0007669"/>
    <property type="project" value="UniProtKB-KW"/>
</dbReference>
<keyword evidence="5 8" id="KW-0378">Hydrolase</keyword>
<dbReference type="HAMAP" id="MF_00265">
    <property type="entry name" value="VapC_Nob1"/>
    <property type="match status" value="1"/>
</dbReference>
<evidence type="ECO:0000256" key="4">
    <source>
        <dbReference type="ARBA" id="ARBA00022723"/>
    </source>
</evidence>
<dbReference type="Proteomes" id="UP000886842">
    <property type="component" value="Unassembled WGS sequence"/>
</dbReference>
<evidence type="ECO:0000256" key="6">
    <source>
        <dbReference type="ARBA" id="ARBA00022842"/>
    </source>
</evidence>
<keyword evidence="3 8" id="KW-0540">Nuclease</keyword>
<dbReference type="CDD" id="cd18731">
    <property type="entry name" value="PIN_NgFitB-like"/>
    <property type="match status" value="1"/>
</dbReference>
<gene>
    <name evidence="8" type="primary">vapC</name>
    <name evidence="10" type="ORF">IAA98_10925</name>
</gene>
<dbReference type="InterPro" id="IPR029060">
    <property type="entry name" value="PIN-like_dom_sf"/>
</dbReference>
<dbReference type="GO" id="GO:0090729">
    <property type="term" value="F:toxin activity"/>
    <property type="evidence" value="ECO:0007669"/>
    <property type="project" value="UniProtKB-KW"/>
</dbReference>
<evidence type="ECO:0000256" key="2">
    <source>
        <dbReference type="ARBA" id="ARBA00022649"/>
    </source>
</evidence>
<dbReference type="PANTHER" id="PTHR33653:SF1">
    <property type="entry name" value="RIBONUCLEASE VAPC2"/>
    <property type="match status" value="1"/>
</dbReference>
<comment type="cofactor">
    <cofactor evidence="1 8">
        <name>Mg(2+)</name>
        <dbReference type="ChEBI" id="CHEBI:18420"/>
    </cofactor>
</comment>
<comment type="function">
    <text evidence="8">Toxic component of a toxin-antitoxin (TA) system. An RNase.</text>
</comment>
<feature type="binding site" evidence="8">
    <location>
        <position position="5"/>
    </location>
    <ligand>
        <name>Mg(2+)</name>
        <dbReference type="ChEBI" id="CHEBI:18420"/>
    </ligand>
</feature>
<reference evidence="10" key="2">
    <citation type="journal article" date="2021" name="PeerJ">
        <title>Extensive microbial diversity within the chicken gut microbiome revealed by metagenomics and culture.</title>
        <authorList>
            <person name="Gilroy R."/>
            <person name="Ravi A."/>
            <person name="Getino M."/>
            <person name="Pursley I."/>
            <person name="Horton D.L."/>
            <person name="Alikhan N.F."/>
            <person name="Baker D."/>
            <person name="Gharbi K."/>
            <person name="Hall N."/>
            <person name="Watson M."/>
            <person name="Adriaenssens E.M."/>
            <person name="Foster-Nyarko E."/>
            <person name="Jarju S."/>
            <person name="Secka A."/>
            <person name="Antonio M."/>
            <person name="Oren A."/>
            <person name="Chaudhuri R.R."/>
            <person name="La Ragione R."/>
            <person name="Hildebrand F."/>
            <person name="Pallen M.J."/>
        </authorList>
    </citation>
    <scope>NUCLEOTIDE SEQUENCE</scope>
    <source>
        <strain evidence="10">ChiGjej1B1-24693</strain>
    </source>
</reference>
<dbReference type="AlphaFoldDB" id="A0A9D1H0Z5"/>
<name>A0A9D1H0Z5_9ACTN</name>
<evidence type="ECO:0000256" key="5">
    <source>
        <dbReference type="ARBA" id="ARBA00022801"/>
    </source>
</evidence>
<dbReference type="SUPFAM" id="SSF88723">
    <property type="entry name" value="PIN domain-like"/>
    <property type="match status" value="1"/>
</dbReference>
<keyword evidence="2 8" id="KW-1277">Toxin-antitoxin system</keyword>
<keyword evidence="6 8" id="KW-0460">Magnesium</keyword>
<dbReference type="InterPro" id="IPR022907">
    <property type="entry name" value="VapC_family"/>
</dbReference>
<dbReference type="InterPro" id="IPR002716">
    <property type="entry name" value="PIN_dom"/>
</dbReference>
<organism evidence="10 11">
    <name type="scientific">Candidatus Avipropionibacterium avicola</name>
    <dbReference type="NCBI Taxonomy" id="2840701"/>
    <lineage>
        <taxon>Bacteria</taxon>
        <taxon>Bacillati</taxon>
        <taxon>Actinomycetota</taxon>
        <taxon>Actinomycetes</taxon>
        <taxon>Propionibacteriales</taxon>
        <taxon>Propionibacteriaceae</taxon>
        <taxon>Propionibacteriaceae incertae sedis</taxon>
        <taxon>Candidatus Avipropionibacterium</taxon>
    </lineage>
</organism>
<evidence type="ECO:0000259" key="9">
    <source>
        <dbReference type="Pfam" id="PF01850"/>
    </source>
</evidence>
<sequence>MIILDTNVLSELMRGEDEGDSTVLAWVRGLADQPVTTVLNRAEILAGVVLLPPGKRRDRLQMRATLTLDRIGVCLPLVPECALTYADVVATRRAAGRPIGAMDALIASVAITSGADLATRDSAGFDGLGITVIDPWRA</sequence>
<dbReference type="EC" id="3.1.-.-" evidence="8"/>
<comment type="similarity">
    <text evidence="7 8">Belongs to the PINc/VapC protein family.</text>
</comment>
<dbReference type="GO" id="GO:0000287">
    <property type="term" value="F:magnesium ion binding"/>
    <property type="evidence" value="ECO:0007669"/>
    <property type="project" value="UniProtKB-UniRule"/>
</dbReference>
<dbReference type="InterPro" id="IPR050556">
    <property type="entry name" value="Type_II_TA_system_RNase"/>
</dbReference>
<dbReference type="EMBL" id="DVLP01000321">
    <property type="protein sequence ID" value="HIT76090.1"/>
    <property type="molecule type" value="Genomic_DNA"/>
</dbReference>
<comment type="caution">
    <text evidence="10">The sequence shown here is derived from an EMBL/GenBank/DDBJ whole genome shotgun (WGS) entry which is preliminary data.</text>
</comment>
<protein>
    <recommendedName>
        <fullName evidence="8">Ribonuclease VapC</fullName>
        <shortName evidence="8">RNase VapC</shortName>
        <ecNumber evidence="8">3.1.-.-</ecNumber>
    </recommendedName>
    <alternativeName>
        <fullName evidence="8">Toxin VapC</fullName>
    </alternativeName>
</protein>
<evidence type="ECO:0000256" key="8">
    <source>
        <dbReference type="HAMAP-Rule" id="MF_00265"/>
    </source>
</evidence>